<reference evidence="3" key="3">
    <citation type="journal article" date="2005" name="Nature">
        <title>The map-based sequence of the rice genome.</title>
        <authorList>
            <consortium name="International rice genome sequencing project (IRGSP)"/>
            <person name="Matsumoto T."/>
            <person name="Wu J."/>
            <person name="Kanamori H."/>
            <person name="Katayose Y."/>
            <person name="Fujisawa M."/>
            <person name="Namiki N."/>
            <person name="Mizuno H."/>
            <person name="Yamamoto K."/>
            <person name="Antonio B.A."/>
            <person name="Baba T."/>
            <person name="Sakata K."/>
            <person name="Nagamura Y."/>
            <person name="Aoki H."/>
            <person name="Arikawa K."/>
            <person name="Arita K."/>
            <person name="Bito T."/>
            <person name="Chiden Y."/>
            <person name="Fujitsuka N."/>
            <person name="Fukunaka R."/>
            <person name="Hamada M."/>
            <person name="Harada C."/>
            <person name="Hayashi A."/>
            <person name="Hijishita S."/>
            <person name="Honda M."/>
            <person name="Hosokawa S."/>
            <person name="Ichikawa Y."/>
            <person name="Idonuma A."/>
            <person name="Iijima M."/>
            <person name="Ikeda M."/>
            <person name="Ikeno M."/>
            <person name="Ito K."/>
            <person name="Ito S."/>
            <person name="Ito T."/>
            <person name="Ito Y."/>
            <person name="Ito Y."/>
            <person name="Iwabuchi A."/>
            <person name="Kamiya K."/>
            <person name="Karasawa W."/>
            <person name="Kurita K."/>
            <person name="Katagiri S."/>
            <person name="Kikuta A."/>
            <person name="Kobayashi H."/>
            <person name="Kobayashi N."/>
            <person name="Machita K."/>
            <person name="Maehara T."/>
            <person name="Masukawa M."/>
            <person name="Mizubayashi T."/>
            <person name="Mukai Y."/>
            <person name="Nagasaki H."/>
            <person name="Nagata Y."/>
            <person name="Naito S."/>
            <person name="Nakashima M."/>
            <person name="Nakama Y."/>
            <person name="Nakamichi Y."/>
            <person name="Nakamura M."/>
            <person name="Meguro A."/>
            <person name="Negishi M."/>
            <person name="Ohta I."/>
            <person name="Ohta T."/>
            <person name="Okamoto M."/>
            <person name="Ono N."/>
            <person name="Saji S."/>
            <person name="Sakaguchi M."/>
            <person name="Sakai K."/>
            <person name="Shibata M."/>
            <person name="Shimokawa T."/>
            <person name="Song J."/>
            <person name="Takazaki Y."/>
            <person name="Terasawa K."/>
            <person name="Tsugane M."/>
            <person name="Tsuji K."/>
            <person name="Ueda S."/>
            <person name="Waki K."/>
            <person name="Yamagata H."/>
            <person name="Yamamoto M."/>
            <person name="Yamamoto S."/>
            <person name="Yamane H."/>
            <person name="Yoshiki S."/>
            <person name="Yoshihara R."/>
            <person name="Yukawa K."/>
            <person name="Zhong H."/>
            <person name="Yano M."/>
            <person name="Yuan Q."/>
            <person name="Ouyang S."/>
            <person name="Liu J."/>
            <person name="Jones K.M."/>
            <person name="Gansberger K."/>
            <person name="Moffat K."/>
            <person name="Hill J."/>
            <person name="Bera J."/>
            <person name="Fadrosh D."/>
            <person name="Jin S."/>
            <person name="Johri S."/>
            <person name="Kim M."/>
            <person name="Overton L."/>
            <person name="Reardon M."/>
            <person name="Tsitrin T."/>
            <person name="Vuong H."/>
            <person name="Weaver B."/>
            <person name="Ciecko A."/>
            <person name="Tallon L."/>
            <person name="Jackson J."/>
            <person name="Pai G."/>
            <person name="Aken S.V."/>
            <person name="Utterback T."/>
            <person name="Reidmuller S."/>
            <person name="Feldblyum T."/>
            <person name="Hsiao J."/>
            <person name="Zismann V."/>
            <person name="Iobst S."/>
            <person name="de Vazeille A.R."/>
            <person name="Buell C.R."/>
            <person name="Ying K."/>
            <person name="Li Y."/>
            <person name="Lu T."/>
            <person name="Huang Y."/>
            <person name="Zhao Q."/>
            <person name="Feng Q."/>
            <person name="Zhang L."/>
            <person name="Zhu J."/>
            <person name="Weng Q."/>
            <person name="Mu J."/>
            <person name="Lu Y."/>
            <person name="Fan D."/>
            <person name="Liu Y."/>
            <person name="Guan J."/>
            <person name="Zhang Y."/>
            <person name="Yu S."/>
            <person name="Liu X."/>
            <person name="Zhang Y."/>
            <person name="Hong G."/>
            <person name="Han B."/>
            <person name="Choisne N."/>
            <person name="Demange N."/>
            <person name="Orjeda G."/>
            <person name="Samain S."/>
            <person name="Cattolico L."/>
            <person name="Pelletier E."/>
            <person name="Couloux A."/>
            <person name="Segurens B."/>
            <person name="Wincker P."/>
            <person name="D'Hont A."/>
            <person name="Scarpelli C."/>
            <person name="Weissenbach J."/>
            <person name="Salanoubat M."/>
            <person name="Quetier F."/>
            <person name="Yu Y."/>
            <person name="Kim H.R."/>
            <person name="Rambo T."/>
            <person name="Currie J."/>
            <person name="Collura K."/>
            <person name="Luo M."/>
            <person name="Yang T."/>
            <person name="Ammiraju J.S.S."/>
            <person name="Engler F."/>
            <person name="Soderlund C."/>
            <person name="Wing R.A."/>
            <person name="Palmer L.E."/>
            <person name="de la Bastide M."/>
            <person name="Spiegel L."/>
            <person name="Nascimento L."/>
            <person name="Zutavern T."/>
            <person name="O'Shaughnessy A."/>
            <person name="Dike S."/>
            <person name="Dedhia N."/>
            <person name="Preston R."/>
            <person name="Balija V."/>
            <person name="McCombie W.R."/>
            <person name="Chow T."/>
            <person name="Chen H."/>
            <person name="Chung M."/>
            <person name="Chen C."/>
            <person name="Shaw J."/>
            <person name="Wu H."/>
            <person name="Hsiao K."/>
            <person name="Chao Y."/>
            <person name="Chu M."/>
            <person name="Cheng C."/>
            <person name="Hour A."/>
            <person name="Lee P."/>
            <person name="Lin S."/>
            <person name="Lin Y."/>
            <person name="Liou J."/>
            <person name="Liu S."/>
            <person name="Hsing Y."/>
            <person name="Raghuvanshi S."/>
            <person name="Mohanty A."/>
            <person name="Bharti A.K."/>
            <person name="Gaur A."/>
            <person name="Gupta V."/>
            <person name="Kumar D."/>
            <person name="Ravi V."/>
            <person name="Vij S."/>
            <person name="Kapur A."/>
            <person name="Khurana P."/>
            <person name="Khurana P."/>
            <person name="Khurana J.P."/>
            <person name="Tyagi A.K."/>
            <person name="Gaikwad K."/>
            <person name="Singh A."/>
            <person name="Dalal V."/>
            <person name="Srivastava S."/>
            <person name="Dixit A."/>
            <person name="Pal A.K."/>
            <person name="Ghazi I.A."/>
            <person name="Yadav M."/>
            <person name="Pandit A."/>
            <person name="Bhargava A."/>
            <person name="Sureshbabu K."/>
            <person name="Batra K."/>
            <person name="Sharma T.R."/>
            <person name="Mohapatra T."/>
            <person name="Singh N.K."/>
            <person name="Messing J."/>
            <person name="Nelson A.B."/>
            <person name="Fuks G."/>
            <person name="Kavchok S."/>
            <person name="Keizer G."/>
            <person name="Linton E."/>
            <person name="Llaca V."/>
            <person name="Song R."/>
            <person name="Tanyolac B."/>
            <person name="Young S."/>
            <person name="Ho-Il K."/>
            <person name="Hahn J.H."/>
            <person name="Sangsakoo G."/>
            <person name="Vanavichit A."/>
            <person name="de Mattos Luiz.A.T."/>
            <person name="Zimmer P.D."/>
            <person name="Malone G."/>
            <person name="Dellagostin O."/>
            <person name="de Oliveira A.C."/>
            <person name="Bevan M."/>
            <person name="Bancroft I."/>
            <person name="Minx P."/>
            <person name="Cordum H."/>
            <person name="Wilson R."/>
            <person name="Cheng Z."/>
            <person name="Jin W."/>
            <person name="Jiang J."/>
            <person name="Leong S.A."/>
            <person name="Iwama H."/>
            <person name="Gojobori T."/>
            <person name="Itoh T."/>
            <person name="Niimura Y."/>
            <person name="Fujii Y."/>
            <person name="Habara T."/>
            <person name="Sakai H."/>
            <person name="Sato Y."/>
            <person name="Wilson G."/>
            <person name="Kumar K."/>
            <person name="McCouch S."/>
            <person name="Juretic N."/>
            <person name="Hoen D."/>
            <person name="Wright S."/>
            <person name="Bruskiewich R."/>
            <person name="Bureau T."/>
            <person name="Miyao A."/>
            <person name="Hirochika H."/>
            <person name="Nishikawa T."/>
            <person name="Kadowaki K."/>
            <person name="Sugiura M."/>
            <person name="Burr B."/>
            <person name="Sasaki T."/>
        </authorList>
    </citation>
    <scope>NUCLEOTIDE SEQUENCE [LARGE SCALE GENOMIC DNA]</scope>
    <source>
        <strain evidence="3">cv. Nipponbare</strain>
    </source>
</reference>
<evidence type="ECO:0000313" key="2">
    <source>
        <dbReference type="EMBL" id="BAD13221.1"/>
    </source>
</evidence>
<evidence type="ECO:0000313" key="3">
    <source>
        <dbReference type="Proteomes" id="UP000000763"/>
    </source>
</evidence>
<reference evidence="2" key="2">
    <citation type="submission" date="2002-07" db="EMBL/GenBank/DDBJ databases">
        <title>Oryza sativa nipponbare(GA3) genomic DNA, chromosome 8, PAC clone:P0604E01.</title>
        <authorList>
            <person name="Sasaki T."/>
            <person name="Matsumoto T."/>
            <person name="Katayose Y."/>
        </authorList>
    </citation>
    <scope>NUCLEOTIDE SEQUENCE</scope>
</reference>
<accession>Q6YYY4</accession>
<name>Q6YYY4_ORYSJ</name>
<gene>
    <name evidence="1" type="ORF">P0543D10.2</name>
    <name evidence="2" type="ORF">P0604E01.42</name>
</gene>
<dbReference type="AlphaFoldDB" id="Q6YYY4"/>
<dbReference type="EMBL" id="AP004587">
    <property type="protein sequence ID" value="BAD09606.1"/>
    <property type="molecule type" value="Genomic_DNA"/>
</dbReference>
<sequence>MAVWTMVLADIRRRSREIDLLPDDIVSDLRASACVVCVAGDEERGGGRQR</sequence>
<organism evidence="2 3">
    <name type="scientific">Oryza sativa subsp. japonica</name>
    <name type="common">Rice</name>
    <dbReference type="NCBI Taxonomy" id="39947"/>
    <lineage>
        <taxon>Eukaryota</taxon>
        <taxon>Viridiplantae</taxon>
        <taxon>Streptophyta</taxon>
        <taxon>Embryophyta</taxon>
        <taxon>Tracheophyta</taxon>
        <taxon>Spermatophyta</taxon>
        <taxon>Magnoliopsida</taxon>
        <taxon>Liliopsida</taxon>
        <taxon>Poales</taxon>
        <taxon>Poaceae</taxon>
        <taxon>BOP clade</taxon>
        <taxon>Oryzoideae</taxon>
        <taxon>Oryzeae</taxon>
        <taxon>Oryzinae</taxon>
        <taxon>Oryza</taxon>
        <taxon>Oryza sativa</taxon>
    </lineage>
</organism>
<reference evidence="3" key="4">
    <citation type="journal article" date="2008" name="Nucleic Acids Res.">
        <title>The rice annotation project database (RAP-DB): 2008 update.</title>
        <authorList>
            <consortium name="The rice annotation project (RAP)"/>
        </authorList>
    </citation>
    <scope>GENOME REANNOTATION</scope>
    <source>
        <strain evidence="3">cv. Nipponbare</strain>
    </source>
</reference>
<reference evidence="1" key="1">
    <citation type="submission" date="2001-12" db="EMBL/GenBank/DDBJ databases">
        <title>Oryza sativa nipponbare(GA3) genomic DNA, chromosome 8, PAC clone:P0543D10.</title>
        <authorList>
            <person name="Sasaki T."/>
            <person name="Matsumoto T."/>
            <person name="Yamamoto K."/>
        </authorList>
    </citation>
    <scope>NUCLEOTIDE SEQUENCE</scope>
</reference>
<protein>
    <submittedName>
        <fullName evidence="2">Uncharacterized protein</fullName>
    </submittedName>
</protein>
<dbReference type="Proteomes" id="UP000000763">
    <property type="component" value="Chromosome 8"/>
</dbReference>
<proteinExistence type="predicted"/>
<dbReference type="EMBL" id="AP005544">
    <property type="protein sequence ID" value="BAD13221.1"/>
    <property type="molecule type" value="Genomic_DNA"/>
</dbReference>
<evidence type="ECO:0000313" key="1">
    <source>
        <dbReference type="EMBL" id="BAD09606.1"/>
    </source>
</evidence>